<sequence length="115" mass="13345">MIEKFGIGIDVVSVERFSSKEFFKNTEFYEKIFTQNEINYCTKFKNPYPHFAGKFALKEAVIKALNEKIDLLDIETFHENDKPCVKLKNHKNSFSLSSITHENTVAIAVFLIEFS</sequence>
<dbReference type="GO" id="GO:0008897">
    <property type="term" value="F:holo-[acyl-carrier-protein] synthase activity"/>
    <property type="evidence" value="ECO:0007669"/>
    <property type="project" value="UniProtKB-EC"/>
</dbReference>
<dbReference type="InterPro" id="IPR002582">
    <property type="entry name" value="ACPS"/>
</dbReference>
<organism evidence="9 10">
    <name type="scientific">Marine Group I thaumarchaeote SCGC AAA799-E16</name>
    <dbReference type="NCBI Taxonomy" id="1502292"/>
    <lineage>
        <taxon>Archaea</taxon>
        <taxon>Nitrososphaerota</taxon>
        <taxon>Marine Group I</taxon>
    </lineage>
</organism>
<proteinExistence type="inferred from homology"/>
<dbReference type="AlphaFoldDB" id="A0A081S5B5"/>
<dbReference type="GO" id="GO:0000287">
    <property type="term" value="F:magnesium ion binding"/>
    <property type="evidence" value="ECO:0007669"/>
    <property type="project" value="InterPro"/>
</dbReference>
<keyword evidence="3" id="KW-0479">Metal-binding</keyword>
<evidence type="ECO:0000256" key="2">
    <source>
        <dbReference type="ARBA" id="ARBA00022679"/>
    </source>
</evidence>
<feature type="domain" description="4'-phosphopantetheinyl transferase" evidence="8">
    <location>
        <begin position="6"/>
        <end position="108"/>
    </location>
</feature>
<dbReference type="EMBL" id="JNVL01000016">
    <property type="protein sequence ID" value="KER06118.1"/>
    <property type="molecule type" value="Genomic_DNA"/>
</dbReference>
<dbReference type="InterPro" id="IPR037143">
    <property type="entry name" value="4-PPantetheinyl_Trfase_dom_sf"/>
</dbReference>
<evidence type="ECO:0000313" key="10">
    <source>
        <dbReference type="Proteomes" id="UP000028027"/>
    </source>
</evidence>
<keyword evidence="4" id="KW-0276">Fatty acid metabolism</keyword>
<keyword evidence="7" id="KW-0275">Fatty acid biosynthesis</keyword>
<evidence type="ECO:0000256" key="6">
    <source>
        <dbReference type="ARBA" id="ARBA00023098"/>
    </source>
</evidence>
<keyword evidence="10" id="KW-1185">Reference proteome</keyword>
<evidence type="ECO:0000256" key="4">
    <source>
        <dbReference type="ARBA" id="ARBA00022832"/>
    </source>
</evidence>
<protein>
    <submittedName>
        <fullName evidence="9">Holo-acyl-carrier-protein synthase</fullName>
        <ecNumber evidence="9">2.7.8.7</ecNumber>
    </submittedName>
</protein>
<dbReference type="InterPro" id="IPR004568">
    <property type="entry name" value="Ppantetheine-prot_Trfase_dom"/>
</dbReference>
<keyword evidence="2 9" id="KW-0808">Transferase</keyword>
<dbReference type="Proteomes" id="UP000028027">
    <property type="component" value="Unassembled WGS sequence"/>
</dbReference>
<dbReference type="Gene3D" id="3.90.470.20">
    <property type="entry name" value="4'-phosphopantetheinyl transferase domain"/>
    <property type="match status" value="1"/>
</dbReference>
<accession>A0A081S5B5</accession>
<keyword evidence="1" id="KW-0444">Lipid biosynthesis</keyword>
<evidence type="ECO:0000313" key="9">
    <source>
        <dbReference type="EMBL" id="KER06118.1"/>
    </source>
</evidence>
<evidence type="ECO:0000256" key="1">
    <source>
        <dbReference type="ARBA" id="ARBA00022516"/>
    </source>
</evidence>
<gene>
    <name evidence="9" type="primary">acpS</name>
    <name evidence="9" type="ORF">AAA799E16_01217</name>
</gene>
<dbReference type="InterPro" id="IPR008278">
    <property type="entry name" value="4-PPantetheinyl_Trfase_dom"/>
</dbReference>
<keyword evidence="6" id="KW-0443">Lipid metabolism</keyword>
<keyword evidence="5" id="KW-0460">Magnesium</keyword>
<dbReference type="EC" id="2.7.8.7" evidence="9"/>
<evidence type="ECO:0000259" key="8">
    <source>
        <dbReference type="Pfam" id="PF01648"/>
    </source>
</evidence>
<evidence type="ECO:0000256" key="3">
    <source>
        <dbReference type="ARBA" id="ARBA00022723"/>
    </source>
</evidence>
<reference evidence="9 10" key="1">
    <citation type="submission" date="2014-06" db="EMBL/GenBank/DDBJ databases">
        <authorList>
            <person name="Ngugi D.K."/>
            <person name="Blom J."/>
            <person name="Alam I."/>
            <person name="Rashid M."/>
            <person name="Ba Alawi W."/>
            <person name="Zhang G."/>
            <person name="Hikmawan T."/>
            <person name="Guan Y."/>
            <person name="Antunes A."/>
            <person name="Siam R."/>
            <person name="Eldorry H."/>
            <person name="Bajic V."/>
            <person name="Stingl U."/>
        </authorList>
    </citation>
    <scope>NUCLEOTIDE SEQUENCE [LARGE SCALE GENOMIC DNA]</scope>
    <source>
        <strain evidence="9">SCGC AAA799-E16</strain>
    </source>
</reference>
<comment type="caution">
    <text evidence="9">The sequence shown here is derived from an EMBL/GenBank/DDBJ whole genome shotgun (WGS) entry which is preliminary data.</text>
</comment>
<dbReference type="SUPFAM" id="SSF56214">
    <property type="entry name" value="4'-phosphopantetheinyl transferase"/>
    <property type="match status" value="1"/>
</dbReference>
<dbReference type="GO" id="GO:0006633">
    <property type="term" value="P:fatty acid biosynthetic process"/>
    <property type="evidence" value="ECO:0007669"/>
    <property type="project" value="UniProtKB-KW"/>
</dbReference>
<dbReference type="NCBIfam" id="TIGR00556">
    <property type="entry name" value="pantethn_trn"/>
    <property type="match status" value="1"/>
</dbReference>
<dbReference type="HAMAP" id="MF_00101">
    <property type="entry name" value="AcpS"/>
    <property type="match status" value="1"/>
</dbReference>
<evidence type="ECO:0000256" key="5">
    <source>
        <dbReference type="ARBA" id="ARBA00022842"/>
    </source>
</evidence>
<evidence type="ECO:0000256" key="7">
    <source>
        <dbReference type="ARBA" id="ARBA00023160"/>
    </source>
</evidence>
<dbReference type="Pfam" id="PF01648">
    <property type="entry name" value="ACPS"/>
    <property type="match status" value="1"/>
</dbReference>
<name>A0A081S5B5_9ARCH</name>